<name>A0ACC1PE77_9APHY</name>
<dbReference type="EMBL" id="JANSHE010002653">
    <property type="protein sequence ID" value="KAJ2990286.1"/>
    <property type="molecule type" value="Genomic_DNA"/>
</dbReference>
<dbReference type="Proteomes" id="UP001144978">
    <property type="component" value="Unassembled WGS sequence"/>
</dbReference>
<protein>
    <submittedName>
        <fullName evidence="1">Uncharacterized protein</fullName>
    </submittedName>
</protein>
<evidence type="ECO:0000313" key="2">
    <source>
        <dbReference type="Proteomes" id="UP001144978"/>
    </source>
</evidence>
<reference evidence="1" key="1">
    <citation type="submission" date="2022-08" db="EMBL/GenBank/DDBJ databases">
        <title>Genome Sequence of Pycnoporus sanguineus.</title>
        <authorList>
            <person name="Buettner E."/>
        </authorList>
    </citation>
    <scope>NUCLEOTIDE SEQUENCE</scope>
    <source>
        <strain evidence="1">CG-C14</strain>
    </source>
</reference>
<sequence>MDPGNLPDALLYACVLAKNLVPLESSEQDTAVTRLLNLSVVCAGLASKYANMSGSPSGDTLLEDHKVLSENYSKAIGAIQHFAGPQNMESVLPWEEPGSSAELGREPLSLGVPAMEDLIAHLVPQLQAPLHSSIASSVTNTISESVHKSLYPRILRQLRGHLAEELKAPLLDRLTPLLQDSLLEFILGDDITTVGKRSNARRRTMPLLLALWLTAWRMLEAATQRLLSRDRACLTHKSYLMAMHLSTRSSRCPRCSSTQSGARRT</sequence>
<organism evidence="1 2">
    <name type="scientific">Trametes sanguinea</name>
    <dbReference type="NCBI Taxonomy" id="158606"/>
    <lineage>
        <taxon>Eukaryota</taxon>
        <taxon>Fungi</taxon>
        <taxon>Dikarya</taxon>
        <taxon>Basidiomycota</taxon>
        <taxon>Agaricomycotina</taxon>
        <taxon>Agaricomycetes</taxon>
        <taxon>Polyporales</taxon>
        <taxon>Polyporaceae</taxon>
        <taxon>Trametes</taxon>
    </lineage>
</organism>
<evidence type="ECO:0000313" key="1">
    <source>
        <dbReference type="EMBL" id="KAJ2990286.1"/>
    </source>
</evidence>
<proteinExistence type="predicted"/>
<gene>
    <name evidence="1" type="ORF">NUW54_g8516</name>
</gene>
<keyword evidence="2" id="KW-1185">Reference proteome</keyword>
<comment type="caution">
    <text evidence="1">The sequence shown here is derived from an EMBL/GenBank/DDBJ whole genome shotgun (WGS) entry which is preliminary data.</text>
</comment>
<accession>A0ACC1PE77</accession>